<keyword evidence="1" id="KW-1133">Transmembrane helix</keyword>
<dbReference type="EMBL" id="UZAK01036869">
    <property type="protein sequence ID" value="VDP56929.1"/>
    <property type="molecule type" value="Genomic_DNA"/>
</dbReference>
<proteinExistence type="predicted"/>
<reference evidence="4" key="1">
    <citation type="submission" date="2016-06" db="UniProtKB">
        <authorList>
            <consortium name="WormBaseParasite"/>
        </authorList>
    </citation>
    <scope>IDENTIFICATION</scope>
</reference>
<sequence length="59" mass="7070">MHIHLNQCINHLNNPYFLGLKNSFYTKLRLMIQNMKLCWLILLFVQENRISLLIVLIVS</sequence>
<evidence type="ECO:0000313" key="4">
    <source>
        <dbReference type="WBParaSite" id="SCUD_0001462001-mRNA-1"/>
    </source>
</evidence>
<keyword evidence="3" id="KW-1185">Reference proteome</keyword>
<evidence type="ECO:0000313" key="2">
    <source>
        <dbReference type="EMBL" id="VDP56929.1"/>
    </source>
</evidence>
<dbReference type="AlphaFoldDB" id="A0A183KHW5"/>
<evidence type="ECO:0000313" key="3">
    <source>
        <dbReference type="Proteomes" id="UP000279833"/>
    </source>
</evidence>
<dbReference type="Proteomes" id="UP000279833">
    <property type="component" value="Unassembled WGS sequence"/>
</dbReference>
<keyword evidence="1" id="KW-0812">Transmembrane</keyword>
<organism evidence="4">
    <name type="scientific">Schistosoma curassoni</name>
    <dbReference type="NCBI Taxonomy" id="6186"/>
    <lineage>
        <taxon>Eukaryota</taxon>
        <taxon>Metazoa</taxon>
        <taxon>Spiralia</taxon>
        <taxon>Lophotrochozoa</taxon>
        <taxon>Platyhelminthes</taxon>
        <taxon>Trematoda</taxon>
        <taxon>Digenea</taxon>
        <taxon>Strigeidida</taxon>
        <taxon>Schistosomatoidea</taxon>
        <taxon>Schistosomatidae</taxon>
        <taxon>Schistosoma</taxon>
    </lineage>
</organism>
<keyword evidence="1" id="KW-0472">Membrane</keyword>
<reference evidence="2 3" key="2">
    <citation type="submission" date="2018-11" db="EMBL/GenBank/DDBJ databases">
        <authorList>
            <consortium name="Pathogen Informatics"/>
        </authorList>
    </citation>
    <scope>NUCLEOTIDE SEQUENCE [LARGE SCALE GENOMIC DNA]</scope>
    <source>
        <strain evidence="2">Dakar</strain>
        <strain evidence="3">Dakar, Senegal</strain>
    </source>
</reference>
<evidence type="ECO:0000256" key="1">
    <source>
        <dbReference type="SAM" id="Phobius"/>
    </source>
</evidence>
<dbReference type="WBParaSite" id="SCUD_0001462001-mRNA-1">
    <property type="protein sequence ID" value="SCUD_0001462001-mRNA-1"/>
    <property type="gene ID" value="SCUD_0001462001"/>
</dbReference>
<name>A0A183KHW5_9TREM</name>
<gene>
    <name evidence="2" type="ORF">SCUD_LOCUS14617</name>
</gene>
<protein>
    <submittedName>
        <fullName evidence="2 4">Uncharacterized protein</fullName>
    </submittedName>
</protein>
<feature type="transmembrane region" description="Helical" evidence="1">
    <location>
        <begin position="37"/>
        <end position="58"/>
    </location>
</feature>
<accession>A0A183KHW5</accession>